<evidence type="ECO:0000313" key="10">
    <source>
        <dbReference type="Proteomes" id="UP000460298"/>
    </source>
</evidence>
<reference evidence="9 10" key="1">
    <citation type="submission" date="2019-10" db="EMBL/GenBank/DDBJ databases">
        <title>Extracellular Electron Transfer in a Candidatus Methanoperedens spp. Enrichment Culture.</title>
        <authorList>
            <person name="Berger S."/>
            <person name="Rangel Shaw D."/>
            <person name="Berben T."/>
            <person name="In 'T Zandt M."/>
            <person name="Frank J."/>
            <person name="Reimann J."/>
            <person name="Jetten M.S.M."/>
            <person name="Welte C.U."/>
        </authorList>
    </citation>
    <scope>NUCLEOTIDE SEQUENCE [LARGE SCALE GENOMIC DNA]</scope>
    <source>
        <strain evidence="9">SB12</strain>
    </source>
</reference>
<dbReference type="GO" id="GO:0005737">
    <property type="term" value="C:cytoplasm"/>
    <property type="evidence" value="ECO:0007669"/>
    <property type="project" value="UniProtKB-ARBA"/>
</dbReference>
<dbReference type="AlphaFoldDB" id="A0A833LVR1"/>
<organism evidence="9 10">
    <name type="scientific">Leptonema illini</name>
    <dbReference type="NCBI Taxonomy" id="183"/>
    <lineage>
        <taxon>Bacteria</taxon>
        <taxon>Pseudomonadati</taxon>
        <taxon>Spirochaetota</taxon>
        <taxon>Spirochaetia</taxon>
        <taxon>Leptospirales</taxon>
        <taxon>Leptospiraceae</taxon>
        <taxon>Leptonema</taxon>
    </lineage>
</organism>
<evidence type="ECO:0000256" key="4">
    <source>
        <dbReference type="ARBA" id="ARBA00022980"/>
    </source>
</evidence>
<dbReference type="FunFam" id="3.30.1490.10:FF:000001">
    <property type="entry name" value="30S ribosomal protein S8"/>
    <property type="match status" value="1"/>
</dbReference>
<comment type="caution">
    <text evidence="9">The sequence shown here is derived from an EMBL/GenBank/DDBJ whole genome shotgun (WGS) entry which is preliminary data.</text>
</comment>
<proteinExistence type="inferred from homology"/>
<dbReference type="PANTHER" id="PTHR11758">
    <property type="entry name" value="40S RIBOSOMAL PROTEIN S15A"/>
    <property type="match status" value="1"/>
</dbReference>
<dbReference type="GO" id="GO:1990904">
    <property type="term" value="C:ribonucleoprotein complex"/>
    <property type="evidence" value="ECO:0007669"/>
    <property type="project" value="UniProtKB-KW"/>
</dbReference>
<dbReference type="Gene3D" id="3.30.1490.10">
    <property type="match status" value="1"/>
</dbReference>
<evidence type="ECO:0000256" key="6">
    <source>
        <dbReference type="ARBA" id="ARBA00035258"/>
    </source>
</evidence>
<evidence type="ECO:0000256" key="3">
    <source>
        <dbReference type="ARBA" id="ARBA00022884"/>
    </source>
</evidence>
<evidence type="ECO:0000313" key="9">
    <source>
        <dbReference type="EMBL" id="KAB2930196.1"/>
    </source>
</evidence>
<comment type="similarity">
    <text evidence="1 8">Belongs to the universal ribosomal protein uS8 family.</text>
</comment>
<dbReference type="SUPFAM" id="SSF56047">
    <property type="entry name" value="Ribosomal protein S8"/>
    <property type="match status" value="1"/>
</dbReference>
<dbReference type="GO" id="GO:0005840">
    <property type="term" value="C:ribosome"/>
    <property type="evidence" value="ECO:0007669"/>
    <property type="project" value="UniProtKB-KW"/>
</dbReference>
<evidence type="ECO:0000256" key="8">
    <source>
        <dbReference type="HAMAP-Rule" id="MF_01302"/>
    </source>
</evidence>
<dbReference type="GO" id="GO:0003735">
    <property type="term" value="F:structural constituent of ribosome"/>
    <property type="evidence" value="ECO:0007669"/>
    <property type="project" value="InterPro"/>
</dbReference>
<keyword evidence="2 8" id="KW-0699">rRNA-binding</keyword>
<evidence type="ECO:0000256" key="2">
    <source>
        <dbReference type="ARBA" id="ARBA00022730"/>
    </source>
</evidence>
<accession>A0A833LVR1</accession>
<gene>
    <name evidence="8 9" type="primary">rpsH</name>
    <name evidence="9" type="ORF">F9K24_17310</name>
</gene>
<protein>
    <recommendedName>
        <fullName evidence="6 8">Small ribosomal subunit protein uS8</fullName>
    </recommendedName>
</protein>
<dbReference type="HAMAP" id="MF_01302_B">
    <property type="entry name" value="Ribosomal_uS8_B"/>
    <property type="match status" value="1"/>
</dbReference>
<name>A0A833LVR1_9LEPT</name>
<comment type="function">
    <text evidence="8">One of the primary rRNA binding proteins, it binds directly to 16S rRNA central domain where it helps coordinate assembly of the platform of the 30S subunit.</text>
</comment>
<dbReference type="InterPro" id="IPR035987">
    <property type="entry name" value="Ribosomal_uS8_sf"/>
</dbReference>
<keyword evidence="5 8" id="KW-0687">Ribonucleoprotein</keyword>
<sequence>MINDPIADMLTRIRNASRAKHATVGFQYSKIKEEILAILKREGFVADFEVKKEGNKSDIAVTLKYFEKKPVIRSIERVSTPGRRIYVTRDDLRATKNNMGISIVSTSRGVTTGRQAKRLGVGGEILLRVW</sequence>
<dbReference type="GO" id="GO:0019843">
    <property type="term" value="F:rRNA binding"/>
    <property type="evidence" value="ECO:0007669"/>
    <property type="project" value="UniProtKB-UniRule"/>
</dbReference>
<comment type="subunit">
    <text evidence="7 8">Part of the 30S ribosomal subunit. Contacts proteins S5 and S12.</text>
</comment>
<keyword evidence="3 8" id="KW-0694">RNA-binding</keyword>
<dbReference type="NCBIfam" id="NF001109">
    <property type="entry name" value="PRK00136.1"/>
    <property type="match status" value="1"/>
</dbReference>
<evidence type="ECO:0000256" key="1">
    <source>
        <dbReference type="ARBA" id="ARBA00006471"/>
    </source>
</evidence>
<dbReference type="EMBL" id="WBUI01000022">
    <property type="protein sequence ID" value="KAB2930196.1"/>
    <property type="molecule type" value="Genomic_DNA"/>
</dbReference>
<dbReference type="Gene3D" id="3.30.1370.30">
    <property type="match status" value="1"/>
</dbReference>
<dbReference type="RefSeq" id="WP_002775085.1">
    <property type="nucleotide sequence ID" value="NZ_JQDG01000039.1"/>
</dbReference>
<dbReference type="OrthoDB" id="9802617at2"/>
<dbReference type="FunFam" id="3.30.1370.30:FF:000002">
    <property type="entry name" value="30S ribosomal protein S8"/>
    <property type="match status" value="1"/>
</dbReference>
<keyword evidence="4 8" id="KW-0689">Ribosomal protein</keyword>
<dbReference type="InterPro" id="IPR000630">
    <property type="entry name" value="Ribosomal_uS8"/>
</dbReference>
<dbReference type="Proteomes" id="UP000460298">
    <property type="component" value="Unassembled WGS sequence"/>
</dbReference>
<evidence type="ECO:0000256" key="7">
    <source>
        <dbReference type="ARBA" id="ARBA00046740"/>
    </source>
</evidence>
<evidence type="ECO:0000256" key="5">
    <source>
        <dbReference type="ARBA" id="ARBA00023274"/>
    </source>
</evidence>
<dbReference type="Pfam" id="PF00410">
    <property type="entry name" value="Ribosomal_S8"/>
    <property type="match status" value="1"/>
</dbReference>
<dbReference type="GO" id="GO:0006412">
    <property type="term" value="P:translation"/>
    <property type="evidence" value="ECO:0007669"/>
    <property type="project" value="UniProtKB-UniRule"/>
</dbReference>